<sequence length="230" mass="26212">MSRKRKMSSEVEPSSDSDIETSGVSDESSGSKESTDEDYNVVCSGYAPYQDEPLAEDGEGSEDERGADNEGEEADEDGLTPSVLDARYDRTVAVNSWCHCEHCRDDNLVGALEFRCCREVVDARAKMNFDGSIERIKYITEHEDYVALSNRTALVQVGPLLRDKNGRFYRRRAGVSQNEFIRAVGYRWIIRWLCGYMGWENTRPLPACIYHDLRTRYQTAQTRGYNKNNT</sequence>
<feature type="compositionally biased region" description="Acidic residues" evidence="1">
    <location>
        <begin position="53"/>
        <end position="62"/>
    </location>
</feature>
<dbReference type="OrthoDB" id="5987625at2759"/>
<dbReference type="PANTHER" id="PTHR36981">
    <property type="entry name" value="ZGC:195170"/>
    <property type="match status" value="1"/>
</dbReference>
<evidence type="ECO:0000313" key="3">
    <source>
        <dbReference type="Proteomes" id="UP001163046"/>
    </source>
</evidence>
<evidence type="ECO:0000256" key="1">
    <source>
        <dbReference type="SAM" id="MobiDB-lite"/>
    </source>
</evidence>
<protein>
    <submittedName>
        <fullName evidence="2">Uncharacterized protein</fullName>
    </submittedName>
</protein>
<name>A0A9X0CZS4_9CNID</name>
<evidence type="ECO:0000313" key="2">
    <source>
        <dbReference type="EMBL" id="KAJ7381912.1"/>
    </source>
</evidence>
<dbReference type="EMBL" id="MU825965">
    <property type="protein sequence ID" value="KAJ7381912.1"/>
    <property type="molecule type" value="Genomic_DNA"/>
</dbReference>
<dbReference type="PANTHER" id="PTHR36981:SF1">
    <property type="entry name" value="P2X PURINORECEPTOR 7 INTRACELLULAR DOMAIN-CONTAINING PROTEIN"/>
    <property type="match status" value="1"/>
</dbReference>
<keyword evidence="3" id="KW-1185">Reference proteome</keyword>
<accession>A0A9X0CZS4</accession>
<feature type="compositionally biased region" description="Acidic residues" evidence="1">
    <location>
        <begin position="69"/>
        <end position="78"/>
    </location>
</feature>
<reference evidence="2" key="1">
    <citation type="submission" date="2023-01" db="EMBL/GenBank/DDBJ databases">
        <title>Genome assembly of the deep-sea coral Lophelia pertusa.</title>
        <authorList>
            <person name="Herrera S."/>
            <person name="Cordes E."/>
        </authorList>
    </citation>
    <scope>NUCLEOTIDE SEQUENCE</scope>
    <source>
        <strain evidence="2">USNM1676648</strain>
        <tissue evidence="2">Polyp</tissue>
    </source>
</reference>
<organism evidence="2 3">
    <name type="scientific">Desmophyllum pertusum</name>
    <dbReference type="NCBI Taxonomy" id="174260"/>
    <lineage>
        <taxon>Eukaryota</taxon>
        <taxon>Metazoa</taxon>
        <taxon>Cnidaria</taxon>
        <taxon>Anthozoa</taxon>
        <taxon>Hexacorallia</taxon>
        <taxon>Scleractinia</taxon>
        <taxon>Caryophylliina</taxon>
        <taxon>Caryophylliidae</taxon>
        <taxon>Desmophyllum</taxon>
    </lineage>
</organism>
<dbReference type="AlphaFoldDB" id="A0A9X0CZS4"/>
<feature type="region of interest" description="Disordered" evidence="1">
    <location>
        <begin position="1"/>
        <end position="81"/>
    </location>
</feature>
<comment type="caution">
    <text evidence="2">The sequence shown here is derived from an EMBL/GenBank/DDBJ whole genome shotgun (WGS) entry which is preliminary data.</text>
</comment>
<gene>
    <name evidence="2" type="ORF">OS493_038321</name>
</gene>
<proteinExistence type="predicted"/>
<dbReference type="Proteomes" id="UP001163046">
    <property type="component" value="Unassembled WGS sequence"/>
</dbReference>